<feature type="coiled-coil region" evidence="1">
    <location>
        <begin position="91"/>
        <end position="125"/>
    </location>
</feature>
<proteinExistence type="predicted"/>
<organism evidence="2 3">
    <name type="scientific">Reticulomyxa filosa</name>
    <dbReference type="NCBI Taxonomy" id="46433"/>
    <lineage>
        <taxon>Eukaryota</taxon>
        <taxon>Sar</taxon>
        <taxon>Rhizaria</taxon>
        <taxon>Retaria</taxon>
        <taxon>Foraminifera</taxon>
        <taxon>Monothalamids</taxon>
        <taxon>Reticulomyxidae</taxon>
        <taxon>Reticulomyxa</taxon>
    </lineage>
</organism>
<dbReference type="AlphaFoldDB" id="X6N3T4"/>
<name>X6N3T4_RETFI</name>
<feature type="coiled-coil region" evidence="1">
    <location>
        <begin position="199"/>
        <end position="259"/>
    </location>
</feature>
<feature type="non-terminal residue" evidence="2">
    <location>
        <position position="432"/>
    </location>
</feature>
<accession>X6N3T4</accession>
<reference evidence="2 3" key="1">
    <citation type="journal article" date="2013" name="Curr. Biol.">
        <title>The Genome of the Foraminiferan Reticulomyxa filosa.</title>
        <authorList>
            <person name="Glockner G."/>
            <person name="Hulsmann N."/>
            <person name="Schleicher M."/>
            <person name="Noegel A.A."/>
            <person name="Eichinger L."/>
            <person name="Gallinger C."/>
            <person name="Pawlowski J."/>
            <person name="Sierra R."/>
            <person name="Euteneuer U."/>
            <person name="Pillet L."/>
            <person name="Moustafa A."/>
            <person name="Platzer M."/>
            <person name="Groth M."/>
            <person name="Szafranski K."/>
            <person name="Schliwa M."/>
        </authorList>
    </citation>
    <scope>NUCLEOTIDE SEQUENCE [LARGE SCALE GENOMIC DNA]</scope>
</reference>
<comment type="caution">
    <text evidence="2">The sequence shown here is derived from an EMBL/GenBank/DDBJ whole genome shotgun (WGS) entry which is preliminary data.</text>
</comment>
<sequence length="432" mass="51931">KKEHNNLTCMSLLLAVTPVFSHNQQELKKRETLTFIKNLLSIFLKCLLQILKFLLRISSQILHKIKLKQIQNASSLTDKLSTNTLFASDCVSTQKEELTKFEKKLRAWEDELQKKEQSAETEKKQRDEHASLEELKIKMNFPQIKTQILQLGPSQEQLVQNSKQFDYINEKIEFSEHLLSCFCDFIGFLFKIYQELQTRQKLIEKRDIESRQLKEKTEKEAKILEQERSCKLQQLLEKFESVAKKEKEVEKRHEEMTEEVRQMHFENSKLQQHWDQLKFEQKTWQQKMIDEKLTLEKQRHDIALQIQRCQHRLVVFKKREEKVQEKEAKLWQEHEKLKCETNKLNSVLLQNQQFEVEKRGWESKEQELLVKEVDLEELKTKLNRKLQQCEIMETVNETKKKAHINSQHIFFFGSQMQAESAEEWNKLNEEKK</sequence>
<keyword evidence="3" id="KW-1185">Reference proteome</keyword>
<gene>
    <name evidence="2" type="ORF">RFI_16828</name>
</gene>
<keyword evidence="1" id="KW-0175">Coiled coil</keyword>
<feature type="non-terminal residue" evidence="2">
    <location>
        <position position="1"/>
    </location>
</feature>
<evidence type="ECO:0000313" key="2">
    <source>
        <dbReference type="EMBL" id="ETO20389.1"/>
    </source>
</evidence>
<evidence type="ECO:0000256" key="1">
    <source>
        <dbReference type="SAM" id="Coils"/>
    </source>
</evidence>
<dbReference type="EMBL" id="ASPP01012653">
    <property type="protein sequence ID" value="ETO20389.1"/>
    <property type="molecule type" value="Genomic_DNA"/>
</dbReference>
<evidence type="ECO:0000313" key="3">
    <source>
        <dbReference type="Proteomes" id="UP000023152"/>
    </source>
</evidence>
<dbReference type="Proteomes" id="UP000023152">
    <property type="component" value="Unassembled WGS sequence"/>
</dbReference>
<protein>
    <submittedName>
        <fullName evidence="2">Uncharacterized protein</fullName>
    </submittedName>
</protein>